<dbReference type="PANTHER" id="PTHR46268">
    <property type="entry name" value="STRESS RESPONSE PROTEIN NHAX"/>
    <property type="match status" value="1"/>
</dbReference>
<dbReference type="InterPro" id="IPR014729">
    <property type="entry name" value="Rossmann-like_a/b/a_fold"/>
</dbReference>
<dbReference type="EMBL" id="CP031151">
    <property type="protein sequence ID" value="AXG08270.1"/>
    <property type="molecule type" value="Genomic_DNA"/>
</dbReference>
<comment type="similarity">
    <text evidence="1">Belongs to the universal stress protein A family.</text>
</comment>
<accession>A0A345E7U8</accession>
<geneLocation type="plasmid" evidence="2 3">
    <name>pCBA1113-01</name>
</geneLocation>
<gene>
    <name evidence="2" type="ORF">DU500_17420</name>
</gene>
<dbReference type="SUPFAM" id="SSF52402">
    <property type="entry name" value="Adenine nucleotide alpha hydrolases-like"/>
    <property type="match status" value="2"/>
</dbReference>
<dbReference type="Gene3D" id="3.40.50.620">
    <property type="entry name" value="HUPs"/>
    <property type="match status" value="2"/>
</dbReference>
<keyword evidence="3" id="KW-1185">Reference proteome</keyword>
<evidence type="ECO:0000313" key="3">
    <source>
        <dbReference type="Proteomes" id="UP000253273"/>
    </source>
</evidence>
<dbReference type="KEGG" id="haj:DU500_17420"/>
<sequence>MTPSLGRVLIPVDVSESPSLGGTLIEVVPLKKAVLLGYWPIPDQSAPDQARDQFEEEAQQRLQTIVDRFTDQGVEVQTELVFTKDRNQLIDTATNKYECQSVLIPGTESPPSGAARGIVLVKPNADLDRIVTILGILFAESDVELYLFHAVESTNEHLHDATEYMLRGLVDRLSELGISRDRIEWEQSTNGEPTDVILSRISDFDFVVMSETKPALRERIFGTVQSKIANKTEKPLLTIRTSK</sequence>
<reference evidence="2 3" key="1">
    <citation type="submission" date="2018-07" db="EMBL/GenBank/DDBJ databases">
        <title>Genome sequences of Haloplanus sp. CBA1113.</title>
        <authorList>
            <person name="Kim Y.B."/>
            <person name="Roh S.W."/>
        </authorList>
    </citation>
    <scope>NUCLEOTIDE SEQUENCE [LARGE SCALE GENOMIC DNA]</scope>
    <source>
        <strain evidence="2 3">CBA1113</strain>
        <plasmid evidence="2 3">pCBA1113-01</plasmid>
    </source>
</reference>
<name>A0A345E7U8_9EURY</name>
<dbReference type="GeneID" id="37285203"/>
<dbReference type="PANTHER" id="PTHR46268:SF6">
    <property type="entry name" value="UNIVERSAL STRESS PROTEIN UP12"/>
    <property type="match status" value="1"/>
</dbReference>
<evidence type="ECO:0000256" key="1">
    <source>
        <dbReference type="ARBA" id="ARBA00008791"/>
    </source>
</evidence>
<proteinExistence type="inferred from homology"/>
<protein>
    <submittedName>
        <fullName evidence="2">Universal stress protein</fullName>
    </submittedName>
</protein>
<dbReference type="AlphaFoldDB" id="A0A345E7U8"/>
<dbReference type="OrthoDB" id="157328at2157"/>
<organism evidence="2 3">
    <name type="scientific">Haloplanus rubicundus</name>
    <dbReference type="NCBI Taxonomy" id="1547898"/>
    <lineage>
        <taxon>Archaea</taxon>
        <taxon>Methanobacteriati</taxon>
        <taxon>Methanobacteriota</taxon>
        <taxon>Stenosarchaea group</taxon>
        <taxon>Halobacteria</taxon>
        <taxon>Halobacteriales</taxon>
        <taxon>Haloferacaceae</taxon>
        <taxon>Haloplanus</taxon>
    </lineage>
</organism>
<dbReference type="Proteomes" id="UP000253273">
    <property type="component" value="Plasmid pCBA1113-01"/>
</dbReference>
<dbReference type="RefSeq" id="WP_114587390.1">
    <property type="nucleotide sequence ID" value="NZ_CP031151.1"/>
</dbReference>
<evidence type="ECO:0000313" key="2">
    <source>
        <dbReference type="EMBL" id="AXG08270.1"/>
    </source>
</evidence>
<keyword evidence="2" id="KW-0614">Plasmid</keyword>